<gene>
    <name evidence="2" type="ORF">OKA104_LOCUS5679</name>
    <name evidence="1" type="ORF">VCS650_LOCUS10968</name>
</gene>
<sequence length="268" mass="31010">MASMINKPYPDSSRNDSGLAFVRIGDGDMMLMFGIAFGYHPHDKTSWRGGKSKLGQDLRAGLAFSKYQYNSNSPFYYGIYDVKRICPIHNFLTMIHQDIKYLTYANLFVNSNYPATKILFRSLIQDQKGKIVLIINNGTDPAKLAELSKWACEILLYPDNGPSMWEDIKLREQAIAKITETAKRYNNRLFAFSVGYLTRVLIHYAWQENPYNRYIDFGSALDEITKNKITRPYQSNPGYYADPTYILHYKTTGQKFDITVSNYSYKFF</sequence>
<evidence type="ECO:0000313" key="1">
    <source>
        <dbReference type="EMBL" id="CAF0931694.1"/>
    </source>
</evidence>
<evidence type="ECO:0000313" key="2">
    <source>
        <dbReference type="EMBL" id="CAF3582471.1"/>
    </source>
</evidence>
<dbReference type="EMBL" id="CAJOAY010000199">
    <property type="protein sequence ID" value="CAF3582471.1"/>
    <property type="molecule type" value="Genomic_DNA"/>
</dbReference>
<accession>A0A818LVN4</accession>
<reference evidence="2" key="1">
    <citation type="submission" date="2021-02" db="EMBL/GenBank/DDBJ databases">
        <authorList>
            <person name="Nowell W R."/>
        </authorList>
    </citation>
    <scope>NUCLEOTIDE SEQUENCE</scope>
</reference>
<comment type="caution">
    <text evidence="2">The sequence shown here is derived from an EMBL/GenBank/DDBJ whole genome shotgun (WGS) entry which is preliminary data.</text>
</comment>
<dbReference type="Proteomes" id="UP000663881">
    <property type="component" value="Unassembled WGS sequence"/>
</dbReference>
<dbReference type="OrthoDB" id="2129182at2759"/>
<name>A0A818LVN4_9BILA</name>
<organism evidence="2 3">
    <name type="scientific">Adineta steineri</name>
    <dbReference type="NCBI Taxonomy" id="433720"/>
    <lineage>
        <taxon>Eukaryota</taxon>
        <taxon>Metazoa</taxon>
        <taxon>Spiralia</taxon>
        <taxon>Gnathifera</taxon>
        <taxon>Rotifera</taxon>
        <taxon>Eurotatoria</taxon>
        <taxon>Bdelloidea</taxon>
        <taxon>Adinetida</taxon>
        <taxon>Adinetidae</taxon>
        <taxon>Adineta</taxon>
    </lineage>
</organism>
<dbReference type="EMBL" id="CAJNON010000080">
    <property type="protein sequence ID" value="CAF0931694.1"/>
    <property type="molecule type" value="Genomic_DNA"/>
</dbReference>
<dbReference type="AlphaFoldDB" id="A0A818LVN4"/>
<proteinExistence type="predicted"/>
<protein>
    <submittedName>
        <fullName evidence="2">Uncharacterized protein</fullName>
    </submittedName>
</protein>
<dbReference type="Proteomes" id="UP000663891">
    <property type="component" value="Unassembled WGS sequence"/>
</dbReference>
<evidence type="ECO:0000313" key="3">
    <source>
        <dbReference type="Proteomes" id="UP000663881"/>
    </source>
</evidence>